<keyword evidence="1" id="KW-0812">Transmembrane</keyword>
<feature type="transmembrane region" description="Helical" evidence="1">
    <location>
        <begin position="12"/>
        <end position="32"/>
    </location>
</feature>
<reference evidence="2 3" key="1">
    <citation type="submission" date="2016-01" db="EMBL/GenBank/DDBJ databases">
        <title>Draft genome sequences of Microbacterium laevaniformans LCDC 91-0039 and the type strain of Microbacterium hominis LCDC 84-209.</title>
        <authorList>
            <person name="Bernier A.-M."/>
            <person name="Bernard K."/>
        </authorList>
    </citation>
    <scope>NUCLEOTIDE SEQUENCE [LARGE SCALE GENOMIC DNA]</scope>
    <source>
        <strain evidence="2 3">LCDC 91-0039</strain>
    </source>
</reference>
<dbReference type="PATRIC" id="fig|36807.3.peg.1289"/>
<sequence length="251" mass="25885">MSVGGQNLWASVLWLALFVAVAAVIVLIVVWIGRRRGSTTIALDAADTLSRVWLAAVVLGVIAVVIQGFQPFVSLADVPAALDWPGRPDGSIAVTGDVPTLESATARAVDITAVGVTAGTRAAIATGALLSLALWALPAAIVQVITRQTLTGRTFARRTASALTWGAIGFLVFGTTADVAQQIGRNLLAREVLPAAHSGGALTSLDYLSLTLPLWPAAVALALAALATVFRYGAALETQTAALRRDTEGLV</sequence>
<keyword evidence="1" id="KW-1133">Transmembrane helix</keyword>
<dbReference type="EMBL" id="LRAD01000027">
    <property type="protein sequence ID" value="KXZ60722.1"/>
    <property type="molecule type" value="Genomic_DNA"/>
</dbReference>
<comment type="caution">
    <text evidence="2">The sequence shown here is derived from an EMBL/GenBank/DDBJ whole genome shotgun (WGS) entry which is preliminary data.</text>
</comment>
<feature type="transmembrane region" description="Helical" evidence="1">
    <location>
        <begin position="162"/>
        <end position="183"/>
    </location>
</feature>
<evidence type="ECO:0008006" key="4">
    <source>
        <dbReference type="Google" id="ProtNLM"/>
    </source>
</evidence>
<gene>
    <name evidence="2" type="ORF">Mlaev_01266</name>
</gene>
<evidence type="ECO:0000313" key="2">
    <source>
        <dbReference type="EMBL" id="KXZ60722.1"/>
    </source>
</evidence>
<dbReference type="STRING" id="36807.Mlaev_01266"/>
<evidence type="ECO:0000313" key="3">
    <source>
        <dbReference type="Proteomes" id="UP000075357"/>
    </source>
</evidence>
<dbReference type="AlphaFoldDB" id="A0A150HF32"/>
<protein>
    <recommendedName>
        <fullName evidence="4">DUF2975 domain-containing protein</fullName>
    </recommendedName>
</protein>
<proteinExistence type="predicted"/>
<organism evidence="2 3">
    <name type="scientific">Microbacterium laevaniformans</name>
    <dbReference type="NCBI Taxonomy" id="36807"/>
    <lineage>
        <taxon>Bacteria</taxon>
        <taxon>Bacillati</taxon>
        <taxon>Actinomycetota</taxon>
        <taxon>Actinomycetes</taxon>
        <taxon>Micrococcales</taxon>
        <taxon>Microbacteriaceae</taxon>
        <taxon>Microbacterium</taxon>
    </lineage>
</organism>
<keyword evidence="1" id="KW-0472">Membrane</keyword>
<feature type="transmembrane region" description="Helical" evidence="1">
    <location>
        <begin position="52"/>
        <end position="69"/>
    </location>
</feature>
<feature type="transmembrane region" description="Helical" evidence="1">
    <location>
        <begin position="122"/>
        <end position="142"/>
    </location>
</feature>
<evidence type="ECO:0000256" key="1">
    <source>
        <dbReference type="SAM" id="Phobius"/>
    </source>
</evidence>
<accession>A0A150HF32</accession>
<keyword evidence="3" id="KW-1185">Reference proteome</keyword>
<dbReference type="RefSeq" id="WP_204946467.1">
    <property type="nucleotide sequence ID" value="NZ_BAABEE010000001.1"/>
</dbReference>
<feature type="transmembrane region" description="Helical" evidence="1">
    <location>
        <begin position="214"/>
        <end position="234"/>
    </location>
</feature>
<dbReference type="Proteomes" id="UP000075357">
    <property type="component" value="Unassembled WGS sequence"/>
</dbReference>
<name>A0A150HF32_9MICO</name>